<dbReference type="InterPro" id="IPR039379">
    <property type="entry name" value="Protoglobin_sensor_dom"/>
</dbReference>
<evidence type="ECO:0000313" key="7">
    <source>
        <dbReference type="Proteomes" id="UP000233343"/>
    </source>
</evidence>
<keyword evidence="4" id="KW-0175">Coiled coil</keyword>
<dbReference type="Proteomes" id="UP000233343">
    <property type="component" value="Unassembled WGS sequence"/>
</dbReference>
<evidence type="ECO:0000256" key="2">
    <source>
        <dbReference type="ARBA" id="ARBA00029447"/>
    </source>
</evidence>
<dbReference type="Gene3D" id="1.10.287.950">
    <property type="entry name" value="Methyl-accepting chemotaxis protein"/>
    <property type="match status" value="1"/>
</dbReference>
<dbReference type="PANTHER" id="PTHR32089:SF118">
    <property type="entry name" value="HEME-BASED AEROTACTIC TRANSDUCER HEMAT"/>
    <property type="match status" value="1"/>
</dbReference>
<dbReference type="Pfam" id="PF00015">
    <property type="entry name" value="MCPsignal"/>
    <property type="match status" value="1"/>
</dbReference>
<dbReference type="InterPro" id="IPR009050">
    <property type="entry name" value="Globin-like_sf"/>
</dbReference>
<evidence type="ECO:0000313" key="6">
    <source>
        <dbReference type="EMBL" id="PKG28493.1"/>
    </source>
</evidence>
<dbReference type="EMBL" id="PISD01000028">
    <property type="protein sequence ID" value="PKG28493.1"/>
    <property type="molecule type" value="Genomic_DNA"/>
</dbReference>
<dbReference type="InterPro" id="IPR004090">
    <property type="entry name" value="Chemotax_Me-accpt_rcpt"/>
</dbReference>
<dbReference type="CDD" id="cd01068">
    <property type="entry name" value="globin_sensor"/>
    <property type="match status" value="1"/>
</dbReference>
<accession>A0A2N0ZG80</accession>
<feature type="coiled-coil region" evidence="4">
    <location>
        <begin position="166"/>
        <end position="201"/>
    </location>
</feature>
<dbReference type="GO" id="GO:0006935">
    <property type="term" value="P:chemotaxis"/>
    <property type="evidence" value="ECO:0007669"/>
    <property type="project" value="InterPro"/>
</dbReference>
<dbReference type="SUPFAM" id="SSF58104">
    <property type="entry name" value="Methyl-accepting chemotaxis protein (MCP) signaling domain"/>
    <property type="match status" value="1"/>
</dbReference>
<protein>
    <submittedName>
        <fullName evidence="6">Chemotaxis protein</fullName>
    </submittedName>
</protein>
<dbReference type="GO" id="GO:0020037">
    <property type="term" value="F:heme binding"/>
    <property type="evidence" value="ECO:0007669"/>
    <property type="project" value="InterPro"/>
</dbReference>
<dbReference type="AlphaFoldDB" id="A0A2N0ZG80"/>
<proteinExistence type="inferred from homology"/>
<reference evidence="6 7" key="1">
    <citation type="journal article" date="2010" name="Int. J. Syst. Evol. Microbiol.">
        <title>Bacillus horneckiae sp. nov., isolated from a spacecraft-assembly clean room.</title>
        <authorList>
            <person name="Vaishampayan P."/>
            <person name="Probst A."/>
            <person name="Krishnamurthi S."/>
            <person name="Ghosh S."/>
            <person name="Osman S."/>
            <person name="McDowall A."/>
            <person name="Ruckmani A."/>
            <person name="Mayilraj S."/>
            <person name="Venkateswaran K."/>
        </authorList>
    </citation>
    <scope>NUCLEOTIDE SEQUENCE [LARGE SCALE GENOMIC DNA]</scope>
    <source>
        <strain evidence="7">1PO1SC</strain>
    </source>
</reference>
<dbReference type="PANTHER" id="PTHR32089">
    <property type="entry name" value="METHYL-ACCEPTING CHEMOTAXIS PROTEIN MCPB"/>
    <property type="match status" value="1"/>
</dbReference>
<dbReference type="Pfam" id="PF11563">
    <property type="entry name" value="Protoglobin"/>
    <property type="match status" value="1"/>
</dbReference>
<evidence type="ECO:0000256" key="4">
    <source>
        <dbReference type="SAM" id="Coils"/>
    </source>
</evidence>
<keyword evidence="1 3" id="KW-0807">Transducer</keyword>
<dbReference type="GO" id="GO:0019825">
    <property type="term" value="F:oxygen binding"/>
    <property type="evidence" value="ECO:0007669"/>
    <property type="project" value="InterPro"/>
</dbReference>
<keyword evidence="7" id="KW-1185">Reference proteome</keyword>
<comment type="similarity">
    <text evidence="2">Belongs to the methyl-accepting chemotaxis (MCP) protein family.</text>
</comment>
<dbReference type="InterPro" id="IPR004089">
    <property type="entry name" value="MCPsignal_dom"/>
</dbReference>
<evidence type="ECO:0000256" key="3">
    <source>
        <dbReference type="PROSITE-ProRule" id="PRU00284"/>
    </source>
</evidence>
<dbReference type="Gene3D" id="1.10.490.10">
    <property type="entry name" value="Globins"/>
    <property type="match status" value="1"/>
</dbReference>
<gene>
    <name evidence="6" type="ORF">CWS20_13050</name>
</gene>
<sequence length="430" mass="48882">MFKMFKMKESSFNELVNEFNVELITTHPSLAAKIKMLDINVEELQIIASLQTLVKQNILLIVDSFYSTIFQVPELEKIIHDQSTVDRLRTTLKDHIIDLFSGKIDDRFFEKRLKVAKVHYRIGLRPEWYMGAFQDLLESLMKLINENSSTKDEVYDKLKAVSKIMNLEQQIVLEQYEKENQRQLENQYEKVKKEVKEKIIVISSELVALSNETNQSVKELIDSSKQVYRLVGLSNEVSNETKEQVSRGKEEMFSLLETIEAVVDNNDQMEQTVEQLKQSSVEILKVVEIVQNIADQTNLLALNSAIEAARAGEHGNGFAVVSQEVKKLAEQTKASISDIMQLINTSRSYSELVISSIKEINHDIREGKLKAAKTDGMLDSIYDASCVSLNRTQEAQSQMENLTIVIEQIGRATDDVASSSEHLIEASNIV</sequence>
<organism evidence="6 7">
    <name type="scientific">Cytobacillus horneckiae</name>
    <dbReference type="NCBI Taxonomy" id="549687"/>
    <lineage>
        <taxon>Bacteria</taxon>
        <taxon>Bacillati</taxon>
        <taxon>Bacillota</taxon>
        <taxon>Bacilli</taxon>
        <taxon>Bacillales</taxon>
        <taxon>Bacillaceae</taxon>
        <taxon>Cytobacillus</taxon>
    </lineage>
</organism>
<dbReference type="PRINTS" id="PR00260">
    <property type="entry name" value="CHEMTRNSDUCR"/>
</dbReference>
<dbReference type="SMART" id="SM00283">
    <property type="entry name" value="MA"/>
    <property type="match status" value="1"/>
</dbReference>
<dbReference type="InterPro" id="IPR044398">
    <property type="entry name" value="Globin-sensor_dom"/>
</dbReference>
<dbReference type="GO" id="GO:0016020">
    <property type="term" value="C:membrane"/>
    <property type="evidence" value="ECO:0007669"/>
    <property type="project" value="InterPro"/>
</dbReference>
<dbReference type="GO" id="GO:0004888">
    <property type="term" value="F:transmembrane signaling receptor activity"/>
    <property type="evidence" value="ECO:0007669"/>
    <property type="project" value="InterPro"/>
</dbReference>
<name>A0A2N0ZG80_9BACI</name>
<dbReference type="PROSITE" id="PS50111">
    <property type="entry name" value="CHEMOTAXIS_TRANSDUC_2"/>
    <property type="match status" value="1"/>
</dbReference>
<dbReference type="GO" id="GO:0007165">
    <property type="term" value="P:signal transduction"/>
    <property type="evidence" value="ECO:0007669"/>
    <property type="project" value="UniProtKB-KW"/>
</dbReference>
<dbReference type="InterPro" id="IPR012292">
    <property type="entry name" value="Globin/Proto"/>
</dbReference>
<comment type="caution">
    <text evidence="6">The sequence shown here is derived from an EMBL/GenBank/DDBJ whole genome shotgun (WGS) entry which is preliminary data.</text>
</comment>
<evidence type="ECO:0000259" key="5">
    <source>
        <dbReference type="PROSITE" id="PS50111"/>
    </source>
</evidence>
<feature type="domain" description="Methyl-accepting transducer" evidence="5">
    <location>
        <begin position="211"/>
        <end position="424"/>
    </location>
</feature>
<evidence type="ECO:0000256" key="1">
    <source>
        <dbReference type="ARBA" id="ARBA00023224"/>
    </source>
</evidence>
<dbReference type="SUPFAM" id="SSF46458">
    <property type="entry name" value="Globin-like"/>
    <property type="match status" value="1"/>
</dbReference>